<feature type="transmembrane region" description="Helical" evidence="1">
    <location>
        <begin position="93"/>
        <end position="113"/>
    </location>
</feature>
<dbReference type="AlphaFoldDB" id="A0A8H6YMN8"/>
<sequence length="173" mass="18616">MPPLLGVFVSSQVVGLSAAGFFLASTMGSSPFNLIPIAERSNLSPATRAPLYKHMFFVRGRRAFIGSAFGGAAAFLVAYFNRPADIALEHSRALLGAAGALLLAVLQTAIWMLPIYKALGDETHAGTEVQAKERWDSLMKRFYRGNFVRVVLYTVAYALGIYGLASSRVAALV</sequence>
<feature type="transmembrane region" description="Helical" evidence="1">
    <location>
        <begin position="63"/>
        <end position="81"/>
    </location>
</feature>
<dbReference type="Pfam" id="PF08592">
    <property type="entry name" value="Anthrone_oxy"/>
    <property type="match status" value="1"/>
</dbReference>
<evidence type="ECO:0000313" key="2">
    <source>
        <dbReference type="EMBL" id="KAF7360695.1"/>
    </source>
</evidence>
<dbReference type="OrthoDB" id="2991552at2759"/>
<reference evidence="2" key="1">
    <citation type="submission" date="2020-05" db="EMBL/GenBank/DDBJ databases">
        <title>Mycena genomes resolve the evolution of fungal bioluminescence.</title>
        <authorList>
            <person name="Tsai I.J."/>
        </authorList>
    </citation>
    <scope>NUCLEOTIDE SEQUENCE</scope>
    <source>
        <strain evidence="2">CCC161011</strain>
    </source>
</reference>
<feature type="transmembrane region" description="Helical" evidence="1">
    <location>
        <begin position="147"/>
        <end position="165"/>
    </location>
</feature>
<keyword evidence="1" id="KW-1133">Transmembrane helix</keyword>
<organism evidence="2 3">
    <name type="scientific">Mycena venus</name>
    <dbReference type="NCBI Taxonomy" id="2733690"/>
    <lineage>
        <taxon>Eukaryota</taxon>
        <taxon>Fungi</taxon>
        <taxon>Dikarya</taxon>
        <taxon>Basidiomycota</taxon>
        <taxon>Agaricomycotina</taxon>
        <taxon>Agaricomycetes</taxon>
        <taxon>Agaricomycetidae</taxon>
        <taxon>Agaricales</taxon>
        <taxon>Marasmiineae</taxon>
        <taxon>Mycenaceae</taxon>
        <taxon>Mycena</taxon>
    </lineage>
</organism>
<keyword evidence="1" id="KW-0472">Membrane</keyword>
<evidence type="ECO:0000313" key="3">
    <source>
        <dbReference type="Proteomes" id="UP000620124"/>
    </source>
</evidence>
<comment type="caution">
    <text evidence="2">The sequence shown here is derived from an EMBL/GenBank/DDBJ whole genome shotgun (WGS) entry which is preliminary data.</text>
</comment>
<accession>A0A8H6YMN8</accession>
<gene>
    <name evidence="2" type="ORF">MVEN_00801300</name>
</gene>
<proteinExistence type="predicted"/>
<name>A0A8H6YMN8_9AGAR</name>
<keyword evidence="1" id="KW-0812">Transmembrane</keyword>
<protein>
    <submittedName>
        <fullName evidence="2">Uncharacterized protein</fullName>
    </submittedName>
</protein>
<dbReference type="EMBL" id="JACAZI010000005">
    <property type="protein sequence ID" value="KAF7360695.1"/>
    <property type="molecule type" value="Genomic_DNA"/>
</dbReference>
<keyword evidence="3" id="KW-1185">Reference proteome</keyword>
<dbReference type="Proteomes" id="UP000620124">
    <property type="component" value="Unassembled WGS sequence"/>
</dbReference>
<feature type="transmembrane region" description="Helical" evidence="1">
    <location>
        <begin position="6"/>
        <end position="24"/>
    </location>
</feature>
<evidence type="ECO:0000256" key="1">
    <source>
        <dbReference type="SAM" id="Phobius"/>
    </source>
</evidence>
<dbReference type="InterPro" id="IPR013901">
    <property type="entry name" value="Anthrone_oxy"/>
</dbReference>